<evidence type="ECO:0000313" key="2">
    <source>
        <dbReference type="Proteomes" id="UP001408789"/>
    </source>
</evidence>
<reference evidence="1 2" key="1">
    <citation type="submission" date="2024-04" db="EMBL/GenBank/DDBJ databases">
        <title>The reference genome of an endangered Asteraceae, Deinandra increscens subsp. villosa, native to the Central Coast of California.</title>
        <authorList>
            <person name="Guilliams M."/>
            <person name="Hasenstab-Lehman K."/>
            <person name="Meyer R."/>
            <person name="Mcevoy S."/>
        </authorList>
    </citation>
    <scope>NUCLEOTIDE SEQUENCE [LARGE SCALE GENOMIC DNA]</scope>
    <source>
        <tissue evidence="1">Leaf</tissue>
    </source>
</reference>
<gene>
    <name evidence="1" type="ORF">SSX86_008473</name>
</gene>
<dbReference type="AlphaFoldDB" id="A0AAP0DBC2"/>
<protein>
    <submittedName>
        <fullName evidence="1">Uncharacterized protein</fullName>
    </submittedName>
</protein>
<keyword evidence="2" id="KW-1185">Reference proteome</keyword>
<dbReference type="PANTHER" id="PTHR38925:SF1">
    <property type="entry name" value="PROTEIN, PUTATIVE-RELATED"/>
    <property type="match status" value="1"/>
</dbReference>
<name>A0AAP0DBC2_9ASTR</name>
<sequence>MPLHFMLVAKVKLLGVSQLHTFTATPILASLIWPFCCKLVLSFRPIKDIVQSMAYDLSLFVFQLGQIVTSPADAGRRWEQIVLLAHQRFVSARESLALVTYHDNFHTLSMVAL</sequence>
<accession>A0AAP0DBC2</accession>
<dbReference type="PANTHER" id="PTHR38925">
    <property type="entry name" value="PROTEIN, PUTATIVE-RELATED"/>
    <property type="match status" value="1"/>
</dbReference>
<dbReference type="Proteomes" id="UP001408789">
    <property type="component" value="Unassembled WGS sequence"/>
</dbReference>
<evidence type="ECO:0000313" key="1">
    <source>
        <dbReference type="EMBL" id="KAK9072041.1"/>
    </source>
</evidence>
<dbReference type="EMBL" id="JBCNJP010000010">
    <property type="protein sequence ID" value="KAK9072041.1"/>
    <property type="molecule type" value="Genomic_DNA"/>
</dbReference>
<proteinExistence type="predicted"/>
<organism evidence="1 2">
    <name type="scientific">Deinandra increscens subsp. villosa</name>
    <dbReference type="NCBI Taxonomy" id="3103831"/>
    <lineage>
        <taxon>Eukaryota</taxon>
        <taxon>Viridiplantae</taxon>
        <taxon>Streptophyta</taxon>
        <taxon>Embryophyta</taxon>
        <taxon>Tracheophyta</taxon>
        <taxon>Spermatophyta</taxon>
        <taxon>Magnoliopsida</taxon>
        <taxon>eudicotyledons</taxon>
        <taxon>Gunneridae</taxon>
        <taxon>Pentapetalae</taxon>
        <taxon>asterids</taxon>
        <taxon>campanulids</taxon>
        <taxon>Asterales</taxon>
        <taxon>Asteraceae</taxon>
        <taxon>Asteroideae</taxon>
        <taxon>Heliantheae alliance</taxon>
        <taxon>Madieae</taxon>
        <taxon>Madiinae</taxon>
        <taxon>Deinandra</taxon>
    </lineage>
</organism>
<comment type="caution">
    <text evidence="1">The sequence shown here is derived from an EMBL/GenBank/DDBJ whole genome shotgun (WGS) entry which is preliminary data.</text>
</comment>